<dbReference type="PANTHER" id="PTHR36619:SF3">
    <property type="entry name" value="TRANSMEMBRANE PROTEIN"/>
    <property type="match status" value="1"/>
</dbReference>
<evidence type="ECO:0000256" key="1">
    <source>
        <dbReference type="SAM" id="SignalP"/>
    </source>
</evidence>
<accession>A0ABD1FJZ2</accession>
<feature type="chain" id="PRO_5044794461" evidence="1">
    <location>
        <begin position="24"/>
        <end position="91"/>
    </location>
</feature>
<dbReference type="EMBL" id="JBEAFC010000014">
    <property type="protein sequence ID" value="KAL1532159.1"/>
    <property type="molecule type" value="Genomic_DNA"/>
</dbReference>
<evidence type="ECO:0000313" key="3">
    <source>
        <dbReference type="Proteomes" id="UP001567538"/>
    </source>
</evidence>
<proteinExistence type="predicted"/>
<dbReference type="Proteomes" id="UP001567538">
    <property type="component" value="Unassembled WGS sequence"/>
</dbReference>
<evidence type="ECO:0000313" key="2">
    <source>
        <dbReference type="EMBL" id="KAL1532159.1"/>
    </source>
</evidence>
<organism evidence="2 3">
    <name type="scientific">Salvia divinorum</name>
    <name type="common">Maria pastora</name>
    <name type="synonym">Diviner's sage</name>
    <dbReference type="NCBI Taxonomy" id="28513"/>
    <lineage>
        <taxon>Eukaryota</taxon>
        <taxon>Viridiplantae</taxon>
        <taxon>Streptophyta</taxon>
        <taxon>Embryophyta</taxon>
        <taxon>Tracheophyta</taxon>
        <taxon>Spermatophyta</taxon>
        <taxon>Magnoliopsida</taxon>
        <taxon>eudicotyledons</taxon>
        <taxon>Gunneridae</taxon>
        <taxon>Pentapetalae</taxon>
        <taxon>asterids</taxon>
        <taxon>lamiids</taxon>
        <taxon>Lamiales</taxon>
        <taxon>Lamiaceae</taxon>
        <taxon>Nepetoideae</taxon>
        <taxon>Mentheae</taxon>
        <taxon>Salviinae</taxon>
        <taxon>Salvia</taxon>
        <taxon>Salvia subgen. Calosphace</taxon>
    </lineage>
</organism>
<sequence length="91" mass="9941">MPSPPIFLMAILIFALLVLFVGASRPLGTKSEDYTMFKPKVIEGKHGLGGKQVGGCMPKGRRHSSAPSRYINYQPLDSLMCSPLNHQADKP</sequence>
<dbReference type="PANTHER" id="PTHR36619">
    <property type="entry name" value="OS04G0208900 PROTEIN"/>
    <property type="match status" value="1"/>
</dbReference>
<comment type="caution">
    <text evidence="2">The sequence shown here is derived from an EMBL/GenBank/DDBJ whole genome shotgun (WGS) entry which is preliminary data.</text>
</comment>
<keyword evidence="3" id="KW-1185">Reference proteome</keyword>
<protein>
    <submittedName>
        <fullName evidence="2">Uncharacterized protein</fullName>
    </submittedName>
</protein>
<dbReference type="AlphaFoldDB" id="A0ABD1FJZ2"/>
<gene>
    <name evidence="2" type="ORF">AAHA92_32205</name>
</gene>
<feature type="signal peptide" evidence="1">
    <location>
        <begin position="1"/>
        <end position="23"/>
    </location>
</feature>
<reference evidence="2 3" key="1">
    <citation type="submission" date="2024-06" db="EMBL/GenBank/DDBJ databases">
        <title>A chromosome level genome sequence of Diviner's sage (Salvia divinorum).</title>
        <authorList>
            <person name="Ford S.A."/>
            <person name="Ro D.-K."/>
            <person name="Ness R.W."/>
            <person name="Phillips M.A."/>
        </authorList>
    </citation>
    <scope>NUCLEOTIDE SEQUENCE [LARGE SCALE GENOMIC DNA]</scope>
    <source>
        <strain evidence="2">SAF-2024a</strain>
        <tissue evidence="2">Leaf</tissue>
    </source>
</reference>
<keyword evidence="1" id="KW-0732">Signal</keyword>
<name>A0ABD1FJZ2_SALDI</name>